<comment type="cofactor">
    <cofactor evidence="1">
        <name>Zn(2+)</name>
        <dbReference type="ChEBI" id="CHEBI:29105"/>
    </cofactor>
</comment>
<dbReference type="Gene3D" id="2.60.40.1120">
    <property type="entry name" value="Carboxypeptidase-like, regulatory domain"/>
    <property type="match status" value="1"/>
</dbReference>
<reference evidence="10" key="1">
    <citation type="journal article" date="2020" name="mSystems">
        <title>Genome- and Community-Level Interaction Insights into Carbon Utilization and Element Cycling Functions of Hydrothermarchaeota in Hydrothermal Sediment.</title>
        <authorList>
            <person name="Zhou Z."/>
            <person name="Liu Y."/>
            <person name="Xu W."/>
            <person name="Pan J."/>
            <person name="Luo Z.H."/>
            <person name="Li M."/>
        </authorList>
    </citation>
    <scope>NUCLEOTIDE SEQUENCE [LARGE SCALE GENOMIC DNA]</scope>
    <source>
        <strain evidence="10">SpSt-791</strain>
    </source>
</reference>
<dbReference type="SMART" id="SM00631">
    <property type="entry name" value="Zn_pept"/>
    <property type="match status" value="1"/>
</dbReference>
<evidence type="ECO:0000256" key="2">
    <source>
        <dbReference type="ARBA" id="ARBA00005988"/>
    </source>
</evidence>
<dbReference type="Gene3D" id="3.40.630.10">
    <property type="entry name" value="Zn peptidases"/>
    <property type="match status" value="1"/>
</dbReference>
<sequence length="454" mass="53377">MKILLLLTFLLNFKFPPRYHTYGEMVDELHYLQINYPEICRVYTIGYSQRFNLPILALRITSYPYWEEQDKPTILFDGIHHASEILGCEMCLYIANKLTSQYYSDSLIKSFVDYLDIWLVPMVNPDGHYITELGLDSIWRKNLRDNNHNGRIDLDYDGVDLNRNYDFLFELGGSNEPNNRYYRGPYPFSEPEVRAIRDLAERKRFILNVSFHSDKDPRMGERVYYPWRWGNGFSPDHIHIKGICDTFALNIINDANNGTYLSIYGKAEEGGLERNYLYYAYGTFAFTCEMWRGYYPPEERVDTICEKVFFGVKYLLKRILQSHLTIKVLDKKTGLPLKAEVRVLEAYAPAETILPRYTDPIFGRVRRILKPGRYNIEVLKEGYSSVKFTIEVPANYIKDTTIFLESEDIIEGKFKKEIIKEDEIFDLTGRKLENPPLKTGIFFSKKKKYVNIKD</sequence>
<dbReference type="GO" id="GO:0006508">
    <property type="term" value="P:proteolysis"/>
    <property type="evidence" value="ECO:0007669"/>
    <property type="project" value="UniProtKB-KW"/>
</dbReference>
<feature type="active site" description="Proton donor/acceptor" evidence="8">
    <location>
        <position position="289"/>
    </location>
</feature>
<dbReference type="AlphaFoldDB" id="A0A7V5XZB4"/>
<dbReference type="InterPro" id="IPR000834">
    <property type="entry name" value="Peptidase_M14"/>
</dbReference>
<dbReference type="GO" id="GO:0004181">
    <property type="term" value="F:metallocarboxypeptidase activity"/>
    <property type="evidence" value="ECO:0007669"/>
    <property type="project" value="InterPro"/>
</dbReference>
<keyword evidence="7" id="KW-0482">Metalloprotease</keyword>
<comment type="caution">
    <text evidence="10">The sequence shown here is derived from an EMBL/GenBank/DDBJ whole genome shotgun (WGS) entry which is preliminary data.</text>
</comment>
<dbReference type="PROSITE" id="PS52035">
    <property type="entry name" value="PEPTIDASE_M14"/>
    <property type="match status" value="1"/>
</dbReference>
<evidence type="ECO:0000259" key="9">
    <source>
        <dbReference type="PROSITE" id="PS52035"/>
    </source>
</evidence>
<keyword evidence="3" id="KW-0645">Protease</keyword>
<evidence type="ECO:0000256" key="4">
    <source>
        <dbReference type="ARBA" id="ARBA00022723"/>
    </source>
</evidence>
<dbReference type="Pfam" id="PF00246">
    <property type="entry name" value="Peptidase_M14"/>
    <property type="match status" value="1"/>
</dbReference>
<evidence type="ECO:0000256" key="3">
    <source>
        <dbReference type="ARBA" id="ARBA00022670"/>
    </source>
</evidence>
<dbReference type="GO" id="GO:0008270">
    <property type="term" value="F:zinc ion binding"/>
    <property type="evidence" value="ECO:0007669"/>
    <property type="project" value="InterPro"/>
</dbReference>
<comment type="similarity">
    <text evidence="2 8">Belongs to the peptidase M14 family.</text>
</comment>
<feature type="domain" description="Peptidase M14" evidence="9">
    <location>
        <begin position="18"/>
        <end position="319"/>
    </location>
</feature>
<dbReference type="EMBL" id="DTHS01000014">
    <property type="protein sequence ID" value="HHR48337.1"/>
    <property type="molecule type" value="Genomic_DNA"/>
</dbReference>
<dbReference type="PANTHER" id="PTHR11705:SF143">
    <property type="entry name" value="SLL0236 PROTEIN"/>
    <property type="match status" value="1"/>
</dbReference>
<evidence type="ECO:0000256" key="8">
    <source>
        <dbReference type="PROSITE-ProRule" id="PRU01379"/>
    </source>
</evidence>
<dbReference type="SUPFAM" id="SSF53187">
    <property type="entry name" value="Zn-dependent exopeptidases"/>
    <property type="match status" value="1"/>
</dbReference>
<evidence type="ECO:0000256" key="1">
    <source>
        <dbReference type="ARBA" id="ARBA00001947"/>
    </source>
</evidence>
<gene>
    <name evidence="10" type="ORF">ENV79_01670</name>
</gene>
<evidence type="ECO:0000256" key="7">
    <source>
        <dbReference type="ARBA" id="ARBA00023049"/>
    </source>
</evidence>
<keyword evidence="6" id="KW-0862">Zinc</keyword>
<name>A0A7V5XZB4_UNCW3</name>
<keyword evidence="5" id="KW-0378">Hydrolase</keyword>
<dbReference type="PANTHER" id="PTHR11705">
    <property type="entry name" value="PROTEASE FAMILY M14 CARBOXYPEPTIDASE A,B"/>
    <property type="match status" value="1"/>
</dbReference>
<evidence type="ECO:0000256" key="6">
    <source>
        <dbReference type="ARBA" id="ARBA00022833"/>
    </source>
</evidence>
<evidence type="ECO:0000313" key="10">
    <source>
        <dbReference type="EMBL" id="HHR48337.1"/>
    </source>
</evidence>
<dbReference type="PROSITE" id="PS00132">
    <property type="entry name" value="CARBOXYPEPT_ZN_1"/>
    <property type="match status" value="1"/>
</dbReference>
<dbReference type="GO" id="GO:0005615">
    <property type="term" value="C:extracellular space"/>
    <property type="evidence" value="ECO:0007669"/>
    <property type="project" value="TreeGrafter"/>
</dbReference>
<keyword evidence="4" id="KW-0479">Metal-binding</keyword>
<organism evidence="10">
    <name type="scientific">candidate division WOR-3 bacterium</name>
    <dbReference type="NCBI Taxonomy" id="2052148"/>
    <lineage>
        <taxon>Bacteria</taxon>
        <taxon>Bacteria division WOR-3</taxon>
    </lineage>
</organism>
<dbReference type="InterPro" id="IPR057246">
    <property type="entry name" value="CARBOXYPEPT_ZN_1"/>
</dbReference>
<proteinExistence type="inferred from homology"/>
<accession>A0A7V5XZB4</accession>
<evidence type="ECO:0000256" key="5">
    <source>
        <dbReference type="ARBA" id="ARBA00022801"/>
    </source>
</evidence>
<protein>
    <recommendedName>
        <fullName evidence="9">Peptidase M14 domain-containing protein</fullName>
    </recommendedName>
</protein>